<organism evidence="1 2">
    <name type="scientific">Quercus lobata</name>
    <name type="common">Valley oak</name>
    <dbReference type="NCBI Taxonomy" id="97700"/>
    <lineage>
        <taxon>Eukaryota</taxon>
        <taxon>Viridiplantae</taxon>
        <taxon>Streptophyta</taxon>
        <taxon>Embryophyta</taxon>
        <taxon>Tracheophyta</taxon>
        <taxon>Spermatophyta</taxon>
        <taxon>Magnoliopsida</taxon>
        <taxon>eudicotyledons</taxon>
        <taxon>Gunneridae</taxon>
        <taxon>Pentapetalae</taxon>
        <taxon>rosids</taxon>
        <taxon>fabids</taxon>
        <taxon>Fagales</taxon>
        <taxon>Fagaceae</taxon>
        <taxon>Quercus</taxon>
    </lineage>
</organism>
<dbReference type="InParanoid" id="A0A7N2LGF7"/>
<dbReference type="AlphaFoldDB" id="A0A7N2LGF7"/>
<keyword evidence="2" id="KW-1185">Reference proteome</keyword>
<evidence type="ECO:0000313" key="1">
    <source>
        <dbReference type="EnsemblPlants" id="QL04p043938:mrna"/>
    </source>
</evidence>
<name>A0A7N2LGF7_QUELO</name>
<protein>
    <submittedName>
        <fullName evidence="1">Uncharacterized protein</fullName>
    </submittedName>
</protein>
<reference evidence="1 2" key="1">
    <citation type="journal article" date="2016" name="G3 (Bethesda)">
        <title>First Draft Assembly and Annotation of the Genome of a California Endemic Oak Quercus lobata Nee (Fagaceae).</title>
        <authorList>
            <person name="Sork V.L."/>
            <person name="Fitz-Gibbon S.T."/>
            <person name="Puiu D."/>
            <person name="Crepeau M."/>
            <person name="Gugger P.F."/>
            <person name="Sherman R."/>
            <person name="Stevens K."/>
            <person name="Langley C.H."/>
            <person name="Pellegrini M."/>
            <person name="Salzberg S.L."/>
        </authorList>
    </citation>
    <scope>NUCLEOTIDE SEQUENCE [LARGE SCALE GENOMIC DNA]</scope>
    <source>
        <strain evidence="1 2">cv. SW786</strain>
    </source>
</reference>
<sequence>MVLQLYTNLAVMQNNENNLLQYVDFAKNIRKGDWNAAKDFLRLHLDSGGNMALKLLEQCPGLAIALDMRGESPVLALACISFAYPSGNQLIFWKQWIYHREYYSLFVLL</sequence>
<dbReference type="EnsemblPlants" id="QL04p043938:mrna">
    <property type="protein sequence ID" value="QL04p043938:mrna"/>
    <property type="gene ID" value="QL04p043938"/>
</dbReference>
<dbReference type="EMBL" id="LRBV02000004">
    <property type="status" value="NOT_ANNOTATED_CDS"/>
    <property type="molecule type" value="Genomic_DNA"/>
</dbReference>
<proteinExistence type="predicted"/>
<reference evidence="1" key="2">
    <citation type="submission" date="2021-01" db="UniProtKB">
        <authorList>
            <consortium name="EnsemblPlants"/>
        </authorList>
    </citation>
    <scope>IDENTIFICATION</scope>
</reference>
<dbReference type="Proteomes" id="UP000594261">
    <property type="component" value="Chromosome 4"/>
</dbReference>
<dbReference type="Gramene" id="QL04p043938:mrna">
    <property type="protein sequence ID" value="QL04p043938:mrna"/>
    <property type="gene ID" value="QL04p043938"/>
</dbReference>
<evidence type="ECO:0000313" key="2">
    <source>
        <dbReference type="Proteomes" id="UP000594261"/>
    </source>
</evidence>
<accession>A0A7N2LGF7</accession>